<evidence type="ECO:0000256" key="2">
    <source>
        <dbReference type="ARBA" id="ARBA00022730"/>
    </source>
</evidence>
<feature type="compositionally biased region" description="Acidic residues" evidence="5">
    <location>
        <begin position="99"/>
        <end position="113"/>
    </location>
</feature>
<dbReference type="AlphaFoldDB" id="A0A7C8ZBV0"/>
<name>A0A7C8ZBV0_OPUST</name>
<keyword evidence="2" id="KW-0694">RNA-binding</keyword>
<dbReference type="PANTHER" id="PTHR15680">
    <property type="entry name" value="RIBOSOMAL PROTEIN L19"/>
    <property type="match status" value="1"/>
</dbReference>
<reference evidence="6" key="1">
    <citation type="journal article" date="2013" name="J. Plant Res.">
        <title>Effect of fungi and light on seed germination of three Opuntia species from semiarid lands of central Mexico.</title>
        <authorList>
            <person name="Delgado-Sanchez P."/>
            <person name="Jimenez-Bremont J.F."/>
            <person name="Guerrero-Gonzalez Mde L."/>
            <person name="Flores J."/>
        </authorList>
    </citation>
    <scope>NUCLEOTIDE SEQUENCE</scope>
    <source>
        <tissue evidence="6">Cladode</tissue>
    </source>
</reference>
<evidence type="ECO:0000256" key="4">
    <source>
        <dbReference type="ARBA" id="ARBA00023274"/>
    </source>
</evidence>
<accession>A0A7C8ZBV0</accession>
<sequence length="239" mass="26649">MASKVLTQALLVVPANHSVQCPPLKKQLGFPLNSSRRFSLSNSKTSPISRASSSSNFCSIFAVPARNSFVVRAEAGSEDASTGPTEDVAAETEAVVAEESPENSEVEAGSEPESEARPPRQRRIKLGEIMGILNKRAVEAIDEQRPIPDIRSGDVVEIKMQTENKRRLAVYKGIVMSRQNAGIHTTIRIRRLIAGIGIEIVFPLYSPMIKQITVIERRKVRKARLYYLREKLPRFYTFK</sequence>
<comment type="similarity">
    <text evidence="1">Belongs to the bacterial ribosomal protein bL19 family.</text>
</comment>
<dbReference type="InterPro" id="IPR008991">
    <property type="entry name" value="Translation_prot_SH3-like_sf"/>
</dbReference>
<dbReference type="EMBL" id="GISG01113526">
    <property type="protein sequence ID" value="MBA4639392.1"/>
    <property type="molecule type" value="Transcribed_RNA"/>
</dbReference>
<evidence type="ECO:0000256" key="3">
    <source>
        <dbReference type="ARBA" id="ARBA00022980"/>
    </source>
</evidence>
<protein>
    <submittedName>
        <fullName evidence="6">Uncharacterized protein</fullName>
    </submittedName>
</protein>
<dbReference type="PRINTS" id="PR00061">
    <property type="entry name" value="RIBOSOMALL19"/>
</dbReference>
<dbReference type="InterPro" id="IPR038657">
    <property type="entry name" value="Ribosomal_bL19_sf"/>
</dbReference>
<keyword evidence="3" id="KW-0689">Ribosomal protein</keyword>
<keyword evidence="2" id="KW-0699">rRNA-binding</keyword>
<dbReference type="InterPro" id="IPR001857">
    <property type="entry name" value="Ribosomal_bL19"/>
</dbReference>
<dbReference type="FunFam" id="2.30.30.790:FF:000004">
    <property type="entry name" value="50S ribosomal protein L19, chloroplastic"/>
    <property type="match status" value="1"/>
</dbReference>
<evidence type="ECO:0000256" key="1">
    <source>
        <dbReference type="ARBA" id="ARBA00005781"/>
    </source>
</evidence>
<dbReference type="PANTHER" id="PTHR15680:SF10">
    <property type="entry name" value="LARGE RIBOSOMAL SUBUNIT PROTEIN BL19CY-RELATED"/>
    <property type="match status" value="1"/>
</dbReference>
<feature type="region of interest" description="Disordered" evidence="5">
    <location>
        <begin position="76"/>
        <end position="122"/>
    </location>
</feature>
<evidence type="ECO:0000256" key="5">
    <source>
        <dbReference type="SAM" id="MobiDB-lite"/>
    </source>
</evidence>
<dbReference type="GO" id="GO:0003735">
    <property type="term" value="F:structural constituent of ribosome"/>
    <property type="evidence" value="ECO:0007669"/>
    <property type="project" value="InterPro"/>
</dbReference>
<dbReference type="GO" id="GO:1990904">
    <property type="term" value="C:ribonucleoprotein complex"/>
    <property type="evidence" value="ECO:0007669"/>
    <property type="project" value="UniProtKB-KW"/>
</dbReference>
<dbReference type="Pfam" id="PF01245">
    <property type="entry name" value="Ribosomal_L19"/>
    <property type="match status" value="1"/>
</dbReference>
<dbReference type="GO" id="GO:0003729">
    <property type="term" value="F:mRNA binding"/>
    <property type="evidence" value="ECO:0007669"/>
    <property type="project" value="UniProtKB-ARBA"/>
</dbReference>
<evidence type="ECO:0000313" key="6">
    <source>
        <dbReference type="EMBL" id="MBA4639392.1"/>
    </source>
</evidence>
<organism evidence="6">
    <name type="scientific">Opuntia streptacantha</name>
    <name type="common">Prickly pear cactus</name>
    <name type="synonym">Opuntia cardona</name>
    <dbReference type="NCBI Taxonomy" id="393608"/>
    <lineage>
        <taxon>Eukaryota</taxon>
        <taxon>Viridiplantae</taxon>
        <taxon>Streptophyta</taxon>
        <taxon>Embryophyta</taxon>
        <taxon>Tracheophyta</taxon>
        <taxon>Spermatophyta</taxon>
        <taxon>Magnoliopsida</taxon>
        <taxon>eudicotyledons</taxon>
        <taxon>Gunneridae</taxon>
        <taxon>Pentapetalae</taxon>
        <taxon>Caryophyllales</taxon>
        <taxon>Cactineae</taxon>
        <taxon>Cactaceae</taxon>
        <taxon>Opuntioideae</taxon>
        <taxon>Opuntia</taxon>
    </lineage>
</organism>
<dbReference type="GO" id="GO:0006412">
    <property type="term" value="P:translation"/>
    <property type="evidence" value="ECO:0007669"/>
    <property type="project" value="InterPro"/>
</dbReference>
<dbReference type="GO" id="GO:0005840">
    <property type="term" value="C:ribosome"/>
    <property type="evidence" value="ECO:0007669"/>
    <property type="project" value="UniProtKB-KW"/>
</dbReference>
<dbReference type="SUPFAM" id="SSF50104">
    <property type="entry name" value="Translation proteins SH3-like domain"/>
    <property type="match status" value="1"/>
</dbReference>
<dbReference type="GO" id="GO:0019843">
    <property type="term" value="F:rRNA binding"/>
    <property type="evidence" value="ECO:0007669"/>
    <property type="project" value="UniProtKB-KW"/>
</dbReference>
<proteinExistence type="inferred from homology"/>
<dbReference type="Gene3D" id="2.30.30.790">
    <property type="match status" value="1"/>
</dbReference>
<reference evidence="6" key="2">
    <citation type="submission" date="2020-07" db="EMBL/GenBank/DDBJ databases">
        <authorList>
            <person name="Vera ALvarez R."/>
            <person name="Arias-Moreno D.M."/>
            <person name="Jimenez-Jacinto V."/>
            <person name="Jimenez-Bremont J.F."/>
            <person name="Swaminathan K."/>
            <person name="Moose S.P."/>
            <person name="Guerrero-Gonzalez M.L."/>
            <person name="Marino-Ramirez L."/>
            <person name="Landsman D."/>
            <person name="Rodriguez-Kessler M."/>
            <person name="Delgado-Sanchez P."/>
        </authorList>
    </citation>
    <scope>NUCLEOTIDE SEQUENCE</scope>
    <source>
        <tissue evidence="6">Cladode</tissue>
    </source>
</reference>
<keyword evidence="4" id="KW-0687">Ribonucleoprotein</keyword>